<accession>A0A5B8Y9A1</accession>
<dbReference type="InterPro" id="IPR011250">
    <property type="entry name" value="OMP/PagP_B-barrel"/>
</dbReference>
<dbReference type="Proteomes" id="UP000315995">
    <property type="component" value="Chromosome"/>
</dbReference>
<dbReference type="RefSeq" id="WP_141197517.1">
    <property type="nucleotide sequence ID" value="NZ_CP041186.1"/>
</dbReference>
<dbReference type="EMBL" id="CP041186">
    <property type="protein sequence ID" value="QDG51028.1"/>
    <property type="molecule type" value="Genomic_DNA"/>
</dbReference>
<accession>A0A4Y6PRT2</accession>
<sequence length="219" mass="23692">MLNVTRALSGLICALFLLVPMSASAADGDKLFIGAATGSGGEFEGDFDTDVPFGILDFNIDDDMETTWGGFLHYESPVHRYFAIGGRLGFAGFNTEGRADENWSRNWAINADIAPKLRFALSGAPVELYATTPVGLSVLFASEDWEDEDVEFDPGISWNLSILGGASFLFSNDIGVFAEAGWMLQNVNWDGESSDGSINIDLEGEFTQFALNFGVVLPF</sequence>
<dbReference type="SUPFAM" id="SSF56925">
    <property type="entry name" value="OMPA-like"/>
    <property type="match status" value="1"/>
</dbReference>
<proteinExistence type="predicted"/>
<keyword evidence="1" id="KW-0732">Signal</keyword>
<dbReference type="OrthoDB" id="9972206at2"/>
<keyword evidence="3" id="KW-1185">Reference proteome</keyword>
<dbReference type="AlphaFoldDB" id="A0A4Y6PRT2"/>
<reference evidence="2 3" key="1">
    <citation type="submission" date="2019-06" db="EMBL/GenBank/DDBJ databases">
        <title>Persicimonas caeni gen. nov., sp. nov., a predatory bacterium isolated from solar saltern.</title>
        <authorList>
            <person name="Wang S."/>
        </authorList>
    </citation>
    <scope>NUCLEOTIDE SEQUENCE [LARGE SCALE GENOMIC DNA]</scope>
    <source>
        <strain evidence="2 3">YN101</strain>
    </source>
</reference>
<gene>
    <name evidence="2" type="ORF">FIV42_09875</name>
</gene>
<evidence type="ECO:0008006" key="4">
    <source>
        <dbReference type="Google" id="ProtNLM"/>
    </source>
</evidence>
<protein>
    <recommendedName>
        <fullName evidence="4">Porin family protein</fullName>
    </recommendedName>
</protein>
<evidence type="ECO:0000313" key="2">
    <source>
        <dbReference type="EMBL" id="QDG51028.1"/>
    </source>
</evidence>
<evidence type="ECO:0000256" key="1">
    <source>
        <dbReference type="SAM" id="SignalP"/>
    </source>
</evidence>
<evidence type="ECO:0000313" key="3">
    <source>
        <dbReference type="Proteomes" id="UP000315995"/>
    </source>
</evidence>
<name>A0A4Y6PRT2_PERCE</name>
<feature type="signal peptide" evidence="1">
    <location>
        <begin position="1"/>
        <end position="25"/>
    </location>
</feature>
<organism evidence="2 3">
    <name type="scientific">Persicimonas caeni</name>
    <dbReference type="NCBI Taxonomy" id="2292766"/>
    <lineage>
        <taxon>Bacteria</taxon>
        <taxon>Deltaproteobacteria</taxon>
        <taxon>Bradymonadales</taxon>
        <taxon>Bradymonadaceae</taxon>
        <taxon>Persicimonas</taxon>
    </lineage>
</organism>
<feature type="chain" id="PRO_5030106319" description="Porin family protein" evidence="1">
    <location>
        <begin position="26"/>
        <end position="219"/>
    </location>
</feature>